<evidence type="ECO:0000313" key="1">
    <source>
        <dbReference type="EMBL" id="WYC66945.1"/>
    </source>
</evidence>
<name>A0ABZ2SF80_9LACT</name>
<keyword evidence="2" id="KW-1185">Reference proteome</keyword>
<dbReference type="EMBL" id="CP141698">
    <property type="protein sequence ID" value="WYC66945.1"/>
    <property type="molecule type" value="Genomic_DNA"/>
</dbReference>
<dbReference type="Proteomes" id="UP001456368">
    <property type="component" value="Chromosome"/>
</dbReference>
<evidence type="ECO:0000313" key="2">
    <source>
        <dbReference type="Proteomes" id="UP001456368"/>
    </source>
</evidence>
<organism evidence="1 2">
    <name type="scientific">Lactococcus petauri</name>
    <dbReference type="NCBI Taxonomy" id="1940789"/>
    <lineage>
        <taxon>Bacteria</taxon>
        <taxon>Bacillati</taxon>
        <taxon>Bacillota</taxon>
        <taxon>Bacilli</taxon>
        <taxon>Lactobacillales</taxon>
        <taxon>Streptococcaceae</taxon>
        <taxon>Lactococcus</taxon>
    </lineage>
</organism>
<reference evidence="1 2" key="1">
    <citation type="submission" date="2023-12" db="EMBL/GenBank/DDBJ databases">
        <title>Redefining Piscine Lactococcosis.</title>
        <authorList>
            <person name="Heckman T.I."/>
            <person name="Yazdi Z."/>
            <person name="Older C.E."/>
            <person name="Griffin M.J."/>
            <person name="Waldbieser G.C."/>
            <person name="Chow A.M."/>
            <person name="Medina Silva I."/>
            <person name="Anenson K.M."/>
            <person name="Garcia J.C."/>
            <person name="LaFrentz B.R."/>
            <person name="Slavic D."/>
            <person name="Toohey-Kurth K.L."/>
            <person name="Yant P."/>
            <person name="Fritz H.M."/>
            <person name="Henderson E."/>
            <person name="McDowall R."/>
            <person name="Cai H."/>
            <person name="Adikson M."/>
            <person name="Soto E."/>
        </authorList>
    </citation>
    <scope>NUCLEOTIDE SEQUENCE [LARGE SCALE GENOMIC DNA]</scope>
    <source>
        <strain evidence="1 2">R21-91A</strain>
    </source>
</reference>
<accession>A0ABZ2SF80</accession>
<gene>
    <name evidence="1" type="ORF">VNN45_08660</name>
</gene>
<dbReference type="RefSeq" id="WP_338954993.1">
    <property type="nucleotide sequence ID" value="NZ_CP141697.1"/>
</dbReference>
<proteinExistence type="predicted"/>
<sequence length="101" mass="12246">MEKELKDLKAILKYKKAQKRKLKNKVIPFYMHQYELKRYCRSSGLHKFLFSEPRTVPFPYKTLAQLEALEEEIVLLELEIEILEPNKCSEKKLSRIWRLFT</sequence>
<evidence type="ECO:0008006" key="3">
    <source>
        <dbReference type="Google" id="ProtNLM"/>
    </source>
</evidence>
<protein>
    <recommendedName>
        <fullName evidence="3">Transposase</fullName>
    </recommendedName>
</protein>